<organism evidence="2 3">
    <name type="scientific">Gaopeijia maritima</name>
    <dbReference type="NCBI Taxonomy" id="3119007"/>
    <lineage>
        <taxon>Bacteria</taxon>
        <taxon>Pseudomonadati</taxon>
        <taxon>Gemmatimonadota</taxon>
        <taxon>Longimicrobiia</taxon>
        <taxon>Gaopeijiales</taxon>
        <taxon>Gaopeijiaceae</taxon>
        <taxon>Gaopeijia</taxon>
    </lineage>
</organism>
<gene>
    <name evidence="2" type="ORF">WI372_15180</name>
</gene>
<dbReference type="RefSeq" id="WP_405274322.1">
    <property type="nucleotide sequence ID" value="NZ_JBBHLI010000010.1"/>
</dbReference>
<proteinExistence type="predicted"/>
<feature type="transmembrane region" description="Helical" evidence="1">
    <location>
        <begin position="127"/>
        <end position="148"/>
    </location>
</feature>
<feature type="transmembrane region" description="Helical" evidence="1">
    <location>
        <begin position="44"/>
        <end position="70"/>
    </location>
</feature>
<dbReference type="EMBL" id="JBBHLI010000010">
    <property type="protein sequence ID" value="MEK9502335.1"/>
    <property type="molecule type" value="Genomic_DNA"/>
</dbReference>
<sequence>MTKWLQRLRGALGMGALWSVIWTVVGSVIIAWPGGVTGHPYMTFFVRFVAQFTLLGFLGGVTFSTVLSLVEGRSRFREMSIARFAAWGACGGFMMWGLSDAVGVAVSKLFLGPTPPPVLNWVGRTPGITYVLLGAVSAAMVLMLARLVGGAEEAESAGLGEDEFDEGEEPGLIAGVEEWRADVVRAGVRRGAQPFGR</sequence>
<comment type="caution">
    <text evidence="2">The sequence shown here is derived from an EMBL/GenBank/DDBJ whole genome shotgun (WGS) entry which is preliminary data.</text>
</comment>
<keyword evidence="1" id="KW-0812">Transmembrane</keyword>
<dbReference type="Proteomes" id="UP001484239">
    <property type="component" value="Unassembled WGS sequence"/>
</dbReference>
<evidence type="ECO:0000256" key="1">
    <source>
        <dbReference type="SAM" id="Phobius"/>
    </source>
</evidence>
<protein>
    <submittedName>
        <fullName evidence="2">Uncharacterized protein</fullName>
    </submittedName>
</protein>
<evidence type="ECO:0000313" key="2">
    <source>
        <dbReference type="EMBL" id="MEK9502335.1"/>
    </source>
</evidence>
<name>A0ABU9EC80_9BACT</name>
<feature type="transmembrane region" description="Helical" evidence="1">
    <location>
        <begin position="82"/>
        <end position="107"/>
    </location>
</feature>
<reference evidence="2 3" key="1">
    <citation type="submission" date="2024-02" db="EMBL/GenBank/DDBJ databases">
        <title>A novel Gemmatimonadota bacterium.</title>
        <authorList>
            <person name="Du Z.-J."/>
            <person name="Ye Y.-Q."/>
        </authorList>
    </citation>
    <scope>NUCLEOTIDE SEQUENCE [LARGE SCALE GENOMIC DNA]</scope>
    <source>
        <strain evidence="2 3">DH-20</strain>
    </source>
</reference>
<accession>A0ABU9EC80</accession>
<keyword evidence="1" id="KW-1133">Transmembrane helix</keyword>
<keyword evidence="1" id="KW-0472">Membrane</keyword>
<evidence type="ECO:0000313" key="3">
    <source>
        <dbReference type="Proteomes" id="UP001484239"/>
    </source>
</evidence>
<keyword evidence="3" id="KW-1185">Reference proteome</keyword>
<feature type="transmembrane region" description="Helical" evidence="1">
    <location>
        <begin position="12"/>
        <end position="32"/>
    </location>
</feature>